<organism evidence="2 3">
    <name type="scientific">Marasmius tenuissimus</name>
    <dbReference type="NCBI Taxonomy" id="585030"/>
    <lineage>
        <taxon>Eukaryota</taxon>
        <taxon>Fungi</taxon>
        <taxon>Dikarya</taxon>
        <taxon>Basidiomycota</taxon>
        <taxon>Agaricomycotina</taxon>
        <taxon>Agaricomycetes</taxon>
        <taxon>Agaricomycetidae</taxon>
        <taxon>Agaricales</taxon>
        <taxon>Marasmiineae</taxon>
        <taxon>Marasmiaceae</taxon>
        <taxon>Marasmius</taxon>
    </lineage>
</organism>
<protein>
    <submittedName>
        <fullName evidence="2">Uncharacterized protein</fullName>
    </submittedName>
</protein>
<sequence>MPKGKRKPTSTRLTSTALKIPCPHCNERFIQLGSHTWRCPALRATRQAGNAPNLPRIDQNQTVNQHDIPEIEHNEHDNPEIEIDVPPINEVEPAVVTDAGENDEVPGTRQSQLARLPRNRRFPRKFNDFVLQEDEPLQPQRPPSRPPSRSPSRSPQPPSQPRSPSPLRPPSPPIPVFASEPNNAGLFRVHQYYQPLNDVSLSTVPENAPRAPDRVFGTVNTDNEDDGPPPGPGSNDDELPPWHPHPNVTIARLMRWHHCQGHSKSKGSLDRLVEDVILQPDFEVNHLVGFSAQRETDRVYNHKSSKSPQLPFANHDGWIKGEVKVVLPRAKNRVEENNAPTLCVKDVWYRKPFDVIQTEMAEPYTAQFHLKPYKLFWKHPKDPEKPVQRVYGEGYTSNRMLGFEKEIMTKLHPRPEGSPEVGIIGIMLYSDSTQLANFGEASLWPAYLTFANWSKYTRLKPSSLAMNHIIYFPSLPKTAQEHYNDHFKKMATDAELRFCKVELLQAVWHLLISDERFVDAYVNGYVEKCSDGILSLLFYRFLCYSADYVEKVILACIKYLSTHPCPLCLTKKDQVHLLGTKMDMKWHSTNLRIDSDEMIGNIAAARSAMFQFGYSVNNEDYVQSHLEDTSTLPVWSAFSKVFQPHGLNHYEIYAPDSFHDLTGRISDFLKHNIRMISARNKQNLEYLDQRFRRVPTFGDGTIRRFKSKVSSFTKFAGRDYQDALECAMPCFEGLFHDETLDEIMQDLLFTFATYKRYCNLRQHTDSTISSMKTTTSELGRLFRLYKDKVSDIPTVETDQEVRIRLKKDPKGNGAARKKNFSLVNYKTHALGHEADAIMMYGTTDGTSTQPGEREHKRVKNKYQVTNKNKPEGQIGALILVEHRTERSATRHTAVSHKDSSHEELPKADPSLHHQLPQNENKSTQLHKLLNSKLPQDPALKSFKLKLQRHLISRILDVDPDTILDEELYRLAFTGDRFYRHQRFRVHYTSYDCRRKKESIGSRRRPHIMMLTGDPDDPHPYLYARVVGIYHANVLYVGGGPVHGKTRRMEFLHVRWMQFDEGYEWGWKAKRLPRVHFLDGEDPDAFGFVDPSRVIRASHMIPAYEYKTTNDLLSPKSLARVYEEFHEGRYVKEEYDWRHFYVNLFPDTDMFMRYRGGGIGHIEFYEFLRRLEAEATANDCPLPVYNDDGDVVPVEGPVENDMDEDEENAEDDEDKDEVEETLEDMFNREMAGWDEEEEEEVRRATDDEGSGSDFD</sequence>
<proteinExistence type="predicted"/>
<feature type="region of interest" description="Disordered" evidence="1">
    <location>
        <begin position="203"/>
        <end position="246"/>
    </location>
</feature>
<feature type="compositionally biased region" description="Acidic residues" evidence="1">
    <location>
        <begin position="1197"/>
        <end position="1222"/>
    </location>
</feature>
<evidence type="ECO:0000256" key="1">
    <source>
        <dbReference type="SAM" id="MobiDB-lite"/>
    </source>
</evidence>
<feature type="region of interest" description="Disordered" evidence="1">
    <location>
        <begin position="98"/>
        <end position="179"/>
    </location>
</feature>
<name>A0ABR2ZLV5_9AGAR</name>
<dbReference type="Pfam" id="PF18759">
    <property type="entry name" value="Plavaka"/>
    <property type="match status" value="1"/>
</dbReference>
<evidence type="ECO:0000313" key="2">
    <source>
        <dbReference type="EMBL" id="KAL0062179.1"/>
    </source>
</evidence>
<comment type="caution">
    <text evidence="2">The sequence shown here is derived from an EMBL/GenBank/DDBJ whole genome shotgun (WGS) entry which is preliminary data.</text>
</comment>
<dbReference type="InterPro" id="IPR041078">
    <property type="entry name" value="Plavaka"/>
</dbReference>
<accession>A0ABR2ZLV5</accession>
<evidence type="ECO:0000313" key="3">
    <source>
        <dbReference type="Proteomes" id="UP001437256"/>
    </source>
</evidence>
<feature type="compositionally biased region" description="Pro residues" evidence="1">
    <location>
        <begin position="139"/>
        <end position="175"/>
    </location>
</feature>
<reference evidence="2 3" key="1">
    <citation type="submission" date="2024-05" db="EMBL/GenBank/DDBJ databases">
        <title>A draft genome resource for the thread blight pathogen Marasmius tenuissimus strain MS-2.</title>
        <authorList>
            <person name="Yulfo-Soto G.E."/>
            <person name="Baruah I.K."/>
            <person name="Amoako-Attah I."/>
            <person name="Bukari Y."/>
            <person name="Meinhardt L.W."/>
            <person name="Bailey B.A."/>
            <person name="Cohen S.P."/>
        </authorList>
    </citation>
    <scope>NUCLEOTIDE SEQUENCE [LARGE SCALE GENOMIC DNA]</scope>
    <source>
        <strain evidence="2 3">MS-2</strain>
    </source>
</reference>
<feature type="compositionally biased region" description="Basic and acidic residues" evidence="1">
    <location>
        <begin position="895"/>
        <end position="911"/>
    </location>
</feature>
<dbReference type="Proteomes" id="UP001437256">
    <property type="component" value="Unassembled WGS sequence"/>
</dbReference>
<keyword evidence="3" id="KW-1185">Reference proteome</keyword>
<feature type="region of interest" description="Disordered" evidence="1">
    <location>
        <begin position="885"/>
        <end position="916"/>
    </location>
</feature>
<gene>
    <name evidence="2" type="ORF">AAF712_010934</name>
</gene>
<feature type="region of interest" description="Disordered" evidence="1">
    <location>
        <begin position="1181"/>
        <end position="1254"/>
    </location>
</feature>
<dbReference type="EMBL" id="JBBXMP010000112">
    <property type="protein sequence ID" value="KAL0062179.1"/>
    <property type="molecule type" value="Genomic_DNA"/>
</dbReference>